<dbReference type="SUPFAM" id="SSF51905">
    <property type="entry name" value="FAD/NAD(P)-binding domain"/>
    <property type="match status" value="1"/>
</dbReference>
<dbReference type="EMBL" id="LANI01000019">
    <property type="protein sequence ID" value="KKJ76376.1"/>
    <property type="molecule type" value="Genomic_DNA"/>
</dbReference>
<dbReference type="AlphaFoldDB" id="A0A0M2R3Y8"/>
<evidence type="ECO:0000259" key="4">
    <source>
        <dbReference type="Pfam" id="PF01571"/>
    </source>
</evidence>
<evidence type="ECO:0000256" key="1">
    <source>
        <dbReference type="ARBA" id="ARBA00008609"/>
    </source>
</evidence>
<dbReference type="InterPro" id="IPR028896">
    <property type="entry name" value="GcvT/YgfZ/DmdA"/>
</dbReference>
<gene>
    <name evidence="7" type="ORF">WH95_12865</name>
</gene>
<dbReference type="GO" id="GO:0016491">
    <property type="term" value="F:oxidoreductase activity"/>
    <property type="evidence" value="ECO:0007669"/>
    <property type="project" value="UniProtKB-KW"/>
</dbReference>
<evidence type="ECO:0008006" key="9">
    <source>
        <dbReference type="Google" id="ProtNLM"/>
    </source>
</evidence>
<dbReference type="InterPro" id="IPR006222">
    <property type="entry name" value="GCVT_N"/>
</dbReference>
<dbReference type="InterPro" id="IPR013977">
    <property type="entry name" value="GcvT_C"/>
</dbReference>
<name>A0A0M2R3Y8_9PROT</name>
<feature type="domain" description="FAD dependent oxidoreductase central" evidence="6">
    <location>
        <begin position="367"/>
        <end position="420"/>
    </location>
</feature>
<feature type="domain" description="Aminomethyltransferase C-terminal" evidence="5">
    <location>
        <begin position="739"/>
        <end position="804"/>
    </location>
</feature>
<evidence type="ECO:0000259" key="6">
    <source>
        <dbReference type="Pfam" id="PF16350"/>
    </source>
</evidence>
<dbReference type="PATRIC" id="fig|1549748.8.peg.759"/>
<dbReference type="RefSeq" id="WP_046507918.1">
    <property type="nucleotide sequence ID" value="NZ_LANI01000019.1"/>
</dbReference>
<proteinExistence type="inferred from homology"/>
<dbReference type="PROSITE" id="PS51257">
    <property type="entry name" value="PROKAR_LIPOPROTEIN"/>
    <property type="match status" value="1"/>
</dbReference>
<evidence type="ECO:0000256" key="2">
    <source>
        <dbReference type="ARBA" id="ARBA00023002"/>
    </source>
</evidence>
<sequence length="814" mass="91511">MKSHARVVIIGGGAVGCSAAYHLAKMGCKDVVLLEMDELTSGSTWHAAGNCPTYSSSVNIMKMQTYGVELYHRLADEVDYPMNYTRTGSIRLAQSDERMFEFKHVQSMAKAQGLDYEILTPSEMKDYYPYLETHDCVGGLWDPRDGDIDPSQLTQAYAKGARDLGVQIQRFNRVTAITQTLNGEWRVDCEKGSVTCEKVINAGGYRGGEIAAMVGQYIPIVTLSHQFLVTDAIPELEALDKKLPLFRDPDDSYYLRQERAGLILGPYEWKATPYWLDGLPENFASQLWSDDLDRIEWYIGQAMARVPILEKGGVSRVINGPIPYTPDGLPYIGPAYGLDNFYHCCGFSFGITQSGGAGKIIAEQVLEGESEWDMWMLDPRRYTDYATQKYVVEKAIEVYQNEYAIPFPHEERPAGRPAKMTPVYEKLKQKGAFFGARGGWERAVWFPQTDCLSDRPEVQTVSFLDERRNWNDAVKFECKAVRERVGVLDLGGFTKYEVTGPGATAWLDYMIAGKMPRVGGMSLSYFLSRKGHVMTEMTITRLAEDHYWLISAGAGEWHDEDWLLSNMPGDGSVEFENLTDRYGTLVVAGPRSRDLLGKVTKSDLSNKAFPWLTTQGMEIGYCPDILAMRVNYVGELGWELHVPMEFLGQVYDDVMAAGEEYGVADFGLYAMDSLRLEKCYRSWKVDIIHEYTPFELSLDRFVDLDKGPFLGREALKQHLEGGIKERFVPLIIDTTIAEAPYCSPIFKDDEIVGISSSGGYGHIIEKNIALSFIRTDLAVEGTELEVSILGERYPAVVSSEPLYDPKNKKLRDVE</sequence>
<feature type="domain" description="GCVT N-terminal" evidence="4">
    <location>
        <begin position="424"/>
        <end position="706"/>
    </location>
</feature>
<dbReference type="InterPro" id="IPR029043">
    <property type="entry name" value="GcvT/YgfZ_C"/>
</dbReference>
<organism evidence="7 8">
    <name type="scientific">Kiloniella litopenaei</name>
    <dbReference type="NCBI Taxonomy" id="1549748"/>
    <lineage>
        <taxon>Bacteria</taxon>
        <taxon>Pseudomonadati</taxon>
        <taxon>Pseudomonadota</taxon>
        <taxon>Alphaproteobacteria</taxon>
        <taxon>Rhodospirillales</taxon>
        <taxon>Kiloniellaceae</taxon>
        <taxon>Kiloniella</taxon>
    </lineage>
</organism>
<comment type="caution">
    <text evidence="7">The sequence shown here is derived from an EMBL/GenBank/DDBJ whole genome shotgun (WGS) entry which is preliminary data.</text>
</comment>
<dbReference type="SUPFAM" id="SSF54373">
    <property type="entry name" value="FAD-linked reductases, C-terminal domain"/>
    <property type="match status" value="1"/>
</dbReference>
<comment type="similarity">
    <text evidence="1">Belongs to the GcvT family.</text>
</comment>
<dbReference type="Gene3D" id="3.30.70.1400">
    <property type="entry name" value="Aminomethyltransferase beta-barrel domains"/>
    <property type="match status" value="1"/>
</dbReference>
<evidence type="ECO:0000259" key="3">
    <source>
        <dbReference type="Pfam" id="PF01266"/>
    </source>
</evidence>
<dbReference type="Gene3D" id="3.30.1360.120">
    <property type="entry name" value="Probable tRNA modification gtpase trme, domain 1"/>
    <property type="match status" value="1"/>
</dbReference>
<dbReference type="OrthoDB" id="9804379at2"/>
<keyword evidence="2" id="KW-0560">Oxidoreductase</keyword>
<reference evidence="7 8" key="1">
    <citation type="submission" date="2015-03" db="EMBL/GenBank/DDBJ databases">
        <title>Genome sequence of Kiloniella sp. P1-1, isolated from the gut microflora of Pacific white shrimp, Penaeus vannamei.</title>
        <authorList>
            <person name="Shao Z."/>
            <person name="Wang L."/>
            <person name="Li X."/>
        </authorList>
    </citation>
    <scope>NUCLEOTIDE SEQUENCE [LARGE SCALE GENOMIC DNA]</scope>
    <source>
        <strain evidence="7 8">P1-1</strain>
    </source>
</reference>
<feature type="domain" description="FAD dependent oxidoreductase" evidence="3">
    <location>
        <begin position="6"/>
        <end position="363"/>
    </location>
</feature>
<dbReference type="Pfam" id="PF16350">
    <property type="entry name" value="FAO_M"/>
    <property type="match status" value="1"/>
</dbReference>
<dbReference type="InterPro" id="IPR006076">
    <property type="entry name" value="FAD-dep_OxRdtase"/>
</dbReference>
<dbReference type="PANTHER" id="PTHR43757">
    <property type="entry name" value="AMINOMETHYLTRANSFERASE"/>
    <property type="match status" value="1"/>
</dbReference>
<dbReference type="Proteomes" id="UP000034491">
    <property type="component" value="Unassembled WGS sequence"/>
</dbReference>
<keyword evidence="8" id="KW-1185">Reference proteome</keyword>
<dbReference type="Pfam" id="PF01571">
    <property type="entry name" value="GCV_T"/>
    <property type="match status" value="1"/>
</dbReference>
<dbReference type="Pfam" id="PF01266">
    <property type="entry name" value="DAO"/>
    <property type="match status" value="1"/>
</dbReference>
<dbReference type="SUPFAM" id="SSF103025">
    <property type="entry name" value="Folate-binding domain"/>
    <property type="match status" value="1"/>
</dbReference>
<dbReference type="Gene3D" id="3.50.50.60">
    <property type="entry name" value="FAD/NAD(P)-binding domain"/>
    <property type="match status" value="1"/>
</dbReference>
<evidence type="ECO:0000313" key="8">
    <source>
        <dbReference type="Proteomes" id="UP000034491"/>
    </source>
</evidence>
<dbReference type="SUPFAM" id="SSF101790">
    <property type="entry name" value="Aminomethyltransferase beta-barrel domain"/>
    <property type="match status" value="1"/>
</dbReference>
<dbReference type="InterPro" id="IPR032503">
    <property type="entry name" value="FAO_M"/>
</dbReference>
<dbReference type="Gene3D" id="3.30.9.10">
    <property type="entry name" value="D-Amino Acid Oxidase, subunit A, domain 2"/>
    <property type="match status" value="1"/>
</dbReference>
<protein>
    <recommendedName>
        <fullName evidence="9">Dimethylglycine dehydrogenase</fullName>
    </recommendedName>
</protein>
<dbReference type="Gene3D" id="2.40.30.110">
    <property type="entry name" value="Aminomethyltransferase beta-barrel domains"/>
    <property type="match status" value="1"/>
</dbReference>
<dbReference type="InterPro" id="IPR027266">
    <property type="entry name" value="TrmE/GcvT-like"/>
</dbReference>
<evidence type="ECO:0000259" key="5">
    <source>
        <dbReference type="Pfam" id="PF08669"/>
    </source>
</evidence>
<dbReference type="STRING" id="1549748.WH95_12865"/>
<evidence type="ECO:0000313" key="7">
    <source>
        <dbReference type="EMBL" id="KKJ76376.1"/>
    </source>
</evidence>
<dbReference type="Pfam" id="PF08669">
    <property type="entry name" value="GCV_T_C"/>
    <property type="match status" value="1"/>
</dbReference>
<dbReference type="InterPro" id="IPR036188">
    <property type="entry name" value="FAD/NAD-bd_sf"/>
</dbReference>
<dbReference type="PANTHER" id="PTHR43757:SF2">
    <property type="entry name" value="AMINOMETHYLTRANSFERASE, MITOCHONDRIAL"/>
    <property type="match status" value="1"/>
</dbReference>
<accession>A0A0M2R3Y8</accession>